<dbReference type="AlphaFoldDB" id="A0A9X3S248"/>
<evidence type="ECO:0000313" key="2">
    <source>
        <dbReference type="EMBL" id="MDA0161852.1"/>
    </source>
</evidence>
<dbReference type="Pfam" id="PF01593">
    <property type="entry name" value="Amino_oxidase"/>
    <property type="match status" value="1"/>
</dbReference>
<reference evidence="2" key="1">
    <citation type="submission" date="2022-10" db="EMBL/GenBank/DDBJ databases">
        <title>The WGS of Solirubrobacter ginsenosidimutans DSM 21036.</title>
        <authorList>
            <person name="Jiang Z."/>
        </authorList>
    </citation>
    <scope>NUCLEOTIDE SEQUENCE</scope>
    <source>
        <strain evidence="2">DSM 21036</strain>
    </source>
</reference>
<proteinExistence type="predicted"/>
<name>A0A9X3S248_9ACTN</name>
<keyword evidence="3" id="KW-1185">Reference proteome</keyword>
<evidence type="ECO:0000313" key="3">
    <source>
        <dbReference type="Proteomes" id="UP001149140"/>
    </source>
</evidence>
<dbReference type="Proteomes" id="UP001149140">
    <property type="component" value="Unassembled WGS sequence"/>
</dbReference>
<feature type="domain" description="Amine oxidase" evidence="1">
    <location>
        <begin position="80"/>
        <end position="183"/>
    </location>
</feature>
<dbReference type="EMBL" id="JAPDOD010000014">
    <property type="protein sequence ID" value="MDA0161852.1"/>
    <property type="molecule type" value="Genomic_DNA"/>
</dbReference>
<accession>A0A9X3S248</accession>
<dbReference type="RefSeq" id="WP_270041070.1">
    <property type="nucleotide sequence ID" value="NZ_JAPDOD010000014.1"/>
</dbReference>
<dbReference type="SUPFAM" id="SSF51971">
    <property type="entry name" value="Nucleotide-binding domain"/>
    <property type="match status" value="1"/>
</dbReference>
<evidence type="ECO:0000259" key="1">
    <source>
        <dbReference type="Pfam" id="PF01593"/>
    </source>
</evidence>
<dbReference type="InterPro" id="IPR002937">
    <property type="entry name" value="Amino_oxidase"/>
</dbReference>
<gene>
    <name evidence="2" type="ORF">OM076_16380</name>
</gene>
<dbReference type="GO" id="GO:0016491">
    <property type="term" value="F:oxidoreductase activity"/>
    <property type="evidence" value="ECO:0007669"/>
    <property type="project" value="InterPro"/>
</dbReference>
<organism evidence="2 3">
    <name type="scientific">Solirubrobacter ginsenosidimutans</name>
    <dbReference type="NCBI Taxonomy" id="490573"/>
    <lineage>
        <taxon>Bacteria</taxon>
        <taxon>Bacillati</taxon>
        <taxon>Actinomycetota</taxon>
        <taxon>Thermoleophilia</taxon>
        <taxon>Solirubrobacterales</taxon>
        <taxon>Solirubrobacteraceae</taxon>
        <taxon>Solirubrobacter</taxon>
    </lineage>
</organism>
<protein>
    <recommendedName>
        <fullName evidence="1">Amine oxidase domain-containing protein</fullName>
    </recommendedName>
</protein>
<comment type="caution">
    <text evidence="2">The sequence shown here is derived from an EMBL/GenBank/DDBJ whole genome shotgun (WGS) entry which is preliminary data.</text>
</comment>
<sequence>MKELGVQCHFGERVTELPAGVVIVAVEPEQARALLGDDSLRVPSGRTVCADLALTHRRGDPYTVSDLDEAGWVQRYTAADPTLAPDGVELVQAQLPMRPDETADEAAVRLDALLDVSLPDRAARTQWHRRLVMEGRTGALEEPGSTWRDRPAIERGDGVFLAGDWTAAPGLLSEVAWASGVEAGAGAVQAAQLARPSLRRVA</sequence>